<dbReference type="Pfam" id="PF18801">
    <property type="entry name" value="RapH_N"/>
    <property type="match status" value="1"/>
</dbReference>
<accession>A0A0M5JM86</accession>
<dbReference type="Proteomes" id="UP000067625">
    <property type="component" value="Chromosome"/>
</dbReference>
<keyword evidence="2" id="KW-1185">Reference proteome</keyword>
<name>A0A0M5JM86_9BACI</name>
<reference evidence="1 2" key="2">
    <citation type="journal article" date="2016" name="Int. J. Syst. Evol. Microbiol.">
        <title>Bacillus gobiensis sp. nov., isolated from a soil sample.</title>
        <authorList>
            <person name="Liu B."/>
            <person name="Liu G.H."/>
            <person name="Cetin S."/>
            <person name="Schumann P."/>
            <person name="Pan Z.Z."/>
            <person name="Chen Q.Q."/>
        </authorList>
    </citation>
    <scope>NUCLEOTIDE SEQUENCE [LARGE SCALE GENOMIC DNA]</scope>
    <source>
        <strain evidence="1 2">FJAT-4402</strain>
    </source>
</reference>
<dbReference type="EMBL" id="CP012600">
    <property type="protein sequence ID" value="ALC82889.1"/>
    <property type="molecule type" value="Genomic_DNA"/>
</dbReference>
<dbReference type="AlphaFoldDB" id="A0A0M5JM86"/>
<proteinExistence type="predicted"/>
<dbReference type="RefSeq" id="WP_053604706.1">
    <property type="nucleotide sequence ID" value="NZ_CP012600.1"/>
</dbReference>
<dbReference type="STRING" id="1441095.AM592_15810"/>
<gene>
    <name evidence="1" type="ORF">AM592_15810</name>
</gene>
<dbReference type="InterPro" id="IPR019734">
    <property type="entry name" value="TPR_rpt"/>
</dbReference>
<dbReference type="SMART" id="SM00028">
    <property type="entry name" value="TPR"/>
    <property type="match status" value="3"/>
</dbReference>
<dbReference type="PATRIC" id="fig|1441095.3.peg.3486"/>
<sequence length="374" mass="44326">MGESETVANENISTIDIADLLNEWYLRIRKHDGEGAFDLKDKIDEIIPNIELKEDLKYYYSLLSYKHDSTFPSFHTQKAEFVFDQSLLNTSLDEIDNMLSYYFYLNKGTIEFNKNNLNTAINYYTIAELKLRNISNEIEMALYHYRIAKLYFQVRQTLFSINHTKKAQGIFTGYENFDMYLMGCKQLLGANYLDIEEYDLAEKFFLEALNDSKRAKSNIFISSSMHNLAIVYARQKKFEKSVFYINKALECKEYSESKHYIRSIYLLASNYNKINNPNNALMQKGLEYCKEHNNIEYEIKFKIESLIANNSMDKVAFNNLLNQIEKQYLFYDLEFQSKSISNYFKKNGDLENAYYFLERSSQSRNKQMQKEVRK</sequence>
<dbReference type="OrthoDB" id="2957368at2"/>
<dbReference type="SUPFAM" id="SSF48452">
    <property type="entry name" value="TPR-like"/>
    <property type="match status" value="1"/>
</dbReference>
<dbReference type="InterPro" id="IPR011990">
    <property type="entry name" value="TPR-like_helical_dom_sf"/>
</dbReference>
<reference evidence="2" key="1">
    <citation type="submission" date="2015-08" db="EMBL/GenBank/DDBJ databases">
        <title>Genome sequencing project for genomic taxonomy and phylogenomics of Bacillus-like bacteria.</title>
        <authorList>
            <person name="Liu B."/>
            <person name="Wang J."/>
            <person name="Zhu Y."/>
            <person name="Liu G."/>
            <person name="Chen Q."/>
            <person name="Chen Z."/>
            <person name="Lan J."/>
            <person name="Che J."/>
            <person name="Ge C."/>
            <person name="Shi H."/>
            <person name="Pan Z."/>
            <person name="Liu X."/>
        </authorList>
    </citation>
    <scope>NUCLEOTIDE SEQUENCE [LARGE SCALE GENOMIC DNA]</scope>
    <source>
        <strain evidence="2">FJAT-4402</strain>
    </source>
</reference>
<evidence type="ECO:0000313" key="2">
    <source>
        <dbReference type="Proteomes" id="UP000067625"/>
    </source>
</evidence>
<dbReference type="Gene3D" id="1.25.40.10">
    <property type="entry name" value="Tetratricopeptide repeat domain"/>
    <property type="match status" value="1"/>
</dbReference>
<organism evidence="1 2">
    <name type="scientific">Bacillus gobiensis</name>
    <dbReference type="NCBI Taxonomy" id="1441095"/>
    <lineage>
        <taxon>Bacteria</taxon>
        <taxon>Bacillati</taxon>
        <taxon>Bacillota</taxon>
        <taxon>Bacilli</taxon>
        <taxon>Bacillales</taxon>
        <taxon>Bacillaceae</taxon>
        <taxon>Bacillus</taxon>
    </lineage>
</organism>
<protein>
    <submittedName>
        <fullName evidence="1">Uncharacterized protein</fullName>
    </submittedName>
</protein>
<dbReference type="Pfam" id="PF13424">
    <property type="entry name" value="TPR_12"/>
    <property type="match status" value="1"/>
</dbReference>
<evidence type="ECO:0000313" key="1">
    <source>
        <dbReference type="EMBL" id="ALC82889.1"/>
    </source>
</evidence>